<accession>A0ABP6EM23</accession>
<feature type="domain" description="NADP-dependent oxidoreductase" evidence="2">
    <location>
        <begin position="12"/>
        <end position="66"/>
    </location>
</feature>
<dbReference type="SUPFAM" id="SSF51430">
    <property type="entry name" value="NAD(P)-linked oxidoreductase"/>
    <property type="match status" value="1"/>
</dbReference>
<keyword evidence="1" id="KW-0560">Oxidoreductase</keyword>
<dbReference type="InterPro" id="IPR023210">
    <property type="entry name" value="NADP_OxRdtase_dom"/>
</dbReference>
<dbReference type="InterPro" id="IPR050523">
    <property type="entry name" value="AKR_Detox_Biosynth"/>
</dbReference>
<dbReference type="Proteomes" id="UP001501666">
    <property type="component" value="Unassembled WGS sequence"/>
</dbReference>
<dbReference type="InterPro" id="IPR036812">
    <property type="entry name" value="NAD(P)_OxRdtase_dom_sf"/>
</dbReference>
<dbReference type="PANTHER" id="PTHR43364">
    <property type="entry name" value="NADH-SPECIFIC METHYLGLYOXAL REDUCTASE-RELATED"/>
    <property type="match status" value="1"/>
</dbReference>
<evidence type="ECO:0000313" key="4">
    <source>
        <dbReference type="Proteomes" id="UP001501666"/>
    </source>
</evidence>
<reference evidence="4" key="1">
    <citation type="journal article" date="2019" name="Int. J. Syst. Evol. Microbiol.">
        <title>The Global Catalogue of Microorganisms (GCM) 10K type strain sequencing project: providing services to taxonomists for standard genome sequencing and annotation.</title>
        <authorList>
            <consortium name="The Broad Institute Genomics Platform"/>
            <consortium name="The Broad Institute Genome Sequencing Center for Infectious Disease"/>
            <person name="Wu L."/>
            <person name="Ma J."/>
        </authorList>
    </citation>
    <scope>NUCLEOTIDE SEQUENCE [LARGE SCALE GENOMIC DNA]</scope>
    <source>
        <strain evidence="4">JCM 6835</strain>
    </source>
</reference>
<dbReference type="EMBL" id="BAAATE010000013">
    <property type="protein sequence ID" value="GAA2671276.1"/>
    <property type="molecule type" value="Genomic_DNA"/>
</dbReference>
<name>A0ABP6EM23_9ACTN</name>
<sequence>MLGRTGLRVSEVFLGAMTFGEEQICSSPQEARRILDLYGEAGGNVIDTANFYSGGRSETILGELPAGSPRSVRGG</sequence>
<dbReference type="RefSeq" id="WP_346149822.1">
    <property type="nucleotide sequence ID" value="NZ_BAAATE010000013.1"/>
</dbReference>
<evidence type="ECO:0000259" key="2">
    <source>
        <dbReference type="Pfam" id="PF00248"/>
    </source>
</evidence>
<comment type="caution">
    <text evidence="3">The sequence shown here is derived from an EMBL/GenBank/DDBJ whole genome shotgun (WGS) entry which is preliminary data.</text>
</comment>
<protein>
    <recommendedName>
        <fullName evidence="2">NADP-dependent oxidoreductase domain-containing protein</fullName>
    </recommendedName>
</protein>
<gene>
    <name evidence="3" type="ORF">GCM10010412_050760</name>
</gene>
<dbReference type="Pfam" id="PF00248">
    <property type="entry name" value="Aldo_ket_red"/>
    <property type="match status" value="1"/>
</dbReference>
<dbReference type="Gene3D" id="3.20.20.100">
    <property type="entry name" value="NADP-dependent oxidoreductase domain"/>
    <property type="match status" value="1"/>
</dbReference>
<evidence type="ECO:0000256" key="1">
    <source>
        <dbReference type="ARBA" id="ARBA00023002"/>
    </source>
</evidence>
<dbReference type="PANTHER" id="PTHR43364:SF4">
    <property type="entry name" value="NAD(P)-LINKED OXIDOREDUCTASE SUPERFAMILY PROTEIN"/>
    <property type="match status" value="1"/>
</dbReference>
<keyword evidence="4" id="KW-1185">Reference proteome</keyword>
<organism evidence="3 4">
    <name type="scientific">Nonomuraea recticatena</name>
    <dbReference type="NCBI Taxonomy" id="46178"/>
    <lineage>
        <taxon>Bacteria</taxon>
        <taxon>Bacillati</taxon>
        <taxon>Actinomycetota</taxon>
        <taxon>Actinomycetes</taxon>
        <taxon>Streptosporangiales</taxon>
        <taxon>Streptosporangiaceae</taxon>
        <taxon>Nonomuraea</taxon>
    </lineage>
</organism>
<proteinExistence type="predicted"/>
<evidence type="ECO:0000313" key="3">
    <source>
        <dbReference type="EMBL" id="GAA2671276.1"/>
    </source>
</evidence>